<sequence>MTTKNGLPVWTRQQEERFQEVIMELGRVAAFPPVVTADRFAEMTGIEAGVVTGWVYQRKVPVRKIGKRTVIDMIMFALTSPYFTEEKDE</sequence>
<evidence type="ECO:0000313" key="2">
    <source>
        <dbReference type="EMBL" id="VFJ47829.1"/>
    </source>
</evidence>
<dbReference type="AlphaFoldDB" id="A0A450S6E1"/>
<dbReference type="EMBL" id="CAADEZ010000047">
    <property type="protein sequence ID" value="VFJ47474.1"/>
    <property type="molecule type" value="Genomic_DNA"/>
</dbReference>
<proteinExistence type="predicted"/>
<gene>
    <name evidence="1" type="ORF">BECKFM1743A_GA0114220_1004717</name>
    <name evidence="3" type="ORF">BECKFM1743B_GA0114221_1005216</name>
    <name evidence="2" type="ORF">BECKFM1743C_GA0114222_100514</name>
</gene>
<reference evidence="1" key="1">
    <citation type="submission" date="2019-02" db="EMBL/GenBank/DDBJ databases">
        <authorList>
            <person name="Gruber-Vodicka R. H."/>
            <person name="Seah K. B. B."/>
        </authorList>
    </citation>
    <scope>NUCLEOTIDE SEQUENCE</scope>
    <source>
        <strain evidence="1">BECK_BZ163</strain>
        <strain evidence="3">BECK_BZ164</strain>
        <strain evidence="2">BECK_BZ165</strain>
    </source>
</reference>
<evidence type="ECO:0000313" key="1">
    <source>
        <dbReference type="EMBL" id="VFJ47474.1"/>
    </source>
</evidence>
<dbReference type="EMBL" id="CAADFA010000051">
    <property type="protein sequence ID" value="VFJ47829.1"/>
    <property type="molecule type" value="Genomic_DNA"/>
</dbReference>
<protein>
    <submittedName>
        <fullName evidence="1">Uncharacterized protein</fullName>
    </submittedName>
</protein>
<name>A0A450S6E1_9GAMM</name>
<evidence type="ECO:0000313" key="3">
    <source>
        <dbReference type="EMBL" id="VFK07868.1"/>
    </source>
</evidence>
<accession>A0A450S6E1</accession>
<organism evidence="1">
    <name type="scientific">Candidatus Kentrum sp. FM</name>
    <dbReference type="NCBI Taxonomy" id="2126340"/>
    <lineage>
        <taxon>Bacteria</taxon>
        <taxon>Pseudomonadati</taxon>
        <taxon>Pseudomonadota</taxon>
        <taxon>Gammaproteobacteria</taxon>
        <taxon>Candidatus Kentrum</taxon>
    </lineage>
</organism>
<dbReference type="EMBL" id="CAADFL010000052">
    <property type="protein sequence ID" value="VFK07868.1"/>
    <property type="molecule type" value="Genomic_DNA"/>
</dbReference>